<reference evidence="1 2" key="1">
    <citation type="submission" date="2006-02" db="EMBL/GenBank/DDBJ databases">
        <authorList>
            <person name="Amann R."/>
            <person name="Ferriera S."/>
            <person name="Johnson J."/>
            <person name="Kravitz S."/>
            <person name="Halpern A."/>
            <person name="Remington K."/>
            <person name="Beeson K."/>
            <person name="Tran B."/>
            <person name="Rogers Y.-H."/>
            <person name="Friedman R."/>
            <person name="Venter J.C."/>
        </authorList>
    </citation>
    <scope>NUCLEOTIDE SEQUENCE [LARGE SCALE GENOMIC DNA]</scope>
    <source>
        <strain evidence="1 2">DSM 3645</strain>
    </source>
</reference>
<dbReference type="PANTHER" id="PTHR11933:SF6">
    <property type="entry name" value="THIL AANH DOMAIN-CONTAINING PROTEIN"/>
    <property type="match status" value="1"/>
</dbReference>
<comment type="caution">
    <text evidence="1">The sequence shown here is derived from an EMBL/GenBank/DDBJ whole genome shotgun (WGS) entry which is preliminary data.</text>
</comment>
<accession>A3ZZV0</accession>
<dbReference type="Proteomes" id="UP000004358">
    <property type="component" value="Unassembled WGS sequence"/>
</dbReference>
<dbReference type="Pfam" id="PF03054">
    <property type="entry name" value="tRNA_Me_trans"/>
    <property type="match status" value="1"/>
</dbReference>
<dbReference type="SUPFAM" id="SSF52402">
    <property type="entry name" value="Adenine nucleotide alpha hydrolases-like"/>
    <property type="match status" value="1"/>
</dbReference>
<organism evidence="1 2">
    <name type="scientific">Blastopirellula marina DSM 3645</name>
    <dbReference type="NCBI Taxonomy" id="314230"/>
    <lineage>
        <taxon>Bacteria</taxon>
        <taxon>Pseudomonadati</taxon>
        <taxon>Planctomycetota</taxon>
        <taxon>Planctomycetia</taxon>
        <taxon>Pirellulales</taxon>
        <taxon>Pirellulaceae</taxon>
        <taxon>Blastopirellula</taxon>
    </lineage>
</organism>
<proteinExistence type="predicted"/>
<dbReference type="EMBL" id="AANZ01000026">
    <property type="protein sequence ID" value="EAQ77891.1"/>
    <property type="molecule type" value="Genomic_DNA"/>
</dbReference>
<dbReference type="Gene3D" id="3.40.50.620">
    <property type="entry name" value="HUPs"/>
    <property type="match status" value="1"/>
</dbReference>
<dbReference type="HOGENOM" id="CLU_843758_0_0_0"/>
<dbReference type="eggNOG" id="COG0482">
    <property type="taxonomic scope" value="Bacteria"/>
</dbReference>
<name>A3ZZV0_9BACT</name>
<dbReference type="InterPro" id="IPR014729">
    <property type="entry name" value="Rossmann-like_a/b/a_fold"/>
</dbReference>
<dbReference type="PANTHER" id="PTHR11933">
    <property type="entry name" value="TRNA 5-METHYLAMINOMETHYL-2-THIOURIDYLATE -METHYLTRANSFERASE"/>
    <property type="match status" value="1"/>
</dbReference>
<sequence length="329" mass="35835">MNESRVMTRSVALLSGDLDGAVAAALIQTQGVQVFGLAFATQFSPVADAARRSADQLQIPLRVVQPSPTEYLQLIARPRFGYGKGANPCGDCRLAMLAAAVEYLTELEAQFVVTGEVLGQKMMGQKRSHLEMMEHHAGIPGRLVRPLSAQLLTPTLPETEGLIDRSQLLAIHGSGRRQIRALGQRFGLTGSEKGAARCRLVDPAYGRRLRTALVSRLPAAWLLPGLFEIRQHQWSEDRGLILLGRNQDENDRLGQLFLALPADPTILLATPIGFHGPTVLSVGLSFAEAEPKIAGELRKKGFPAEVGERLALSDKSNDWVMRLVRESPV</sequence>
<gene>
    <name evidence="1" type="ORF">DSM3645_26971</name>
</gene>
<evidence type="ECO:0000313" key="1">
    <source>
        <dbReference type="EMBL" id="EAQ77891.1"/>
    </source>
</evidence>
<dbReference type="AlphaFoldDB" id="A3ZZV0"/>
<evidence type="ECO:0008006" key="3">
    <source>
        <dbReference type="Google" id="ProtNLM"/>
    </source>
</evidence>
<dbReference type="STRING" id="314230.DSM3645_26971"/>
<protein>
    <recommendedName>
        <fullName evidence="3">Thil AANH domain-containing protein</fullName>
    </recommendedName>
</protein>
<evidence type="ECO:0000313" key="2">
    <source>
        <dbReference type="Proteomes" id="UP000004358"/>
    </source>
</evidence>